<keyword evidence="2" id="KW-0456">Lyase</keyword>
<dbReference type="SMART" id="SM01007">
    <property type="entry name" value="Aldolase_II"/>
    <property type="match status" value="2"/>
</dbReference>
<protein>
    <submittedName>
        <fullName evidence="4">Class II aldolase/adducin family protein</fullName>
    </submittedName>
</protein>
<dbReference type="InterPro" id="IPR001303">
    <property type="entry name" value="Aldolase_II/adducin_N"/>
</dbReference>
<name>A0A9D0YWY6_9FIRM</name>
<feature type="domain" description="Class II aldolase/adducin N-terminal" evidence="3">
    <location>
        <begin position="10"/>
        <end position="186"/>
    </location>
</feature>
<organism evidence="4 5">
    <name type="scientific">Candidatus Avichristensenella intestinipullorum</name>
    <dbReference type="NCBI Taxonomy" id="2840693"/>
    <lineage>
        <taxon>Bacteria</taxon>
        <taxon>Bacillati</taxon>
        <taxon>Bacillota</taxon>
        <taxon>Clostridia</taxon>
        <taxon>Candidatus Avichristensenella</taxon>
    </lineage>
</organism>
<dbReference type="GO" id="GO:0019323">
    <property type="term" value="P:pentose catabolic process"/>
    <property type="evidence" value="ECO:0007669"/>
    <property type="project" value="TreeGrafter"/>
</dbReference>
<dbReference type="InterPro" id="IPR050197">
    <property type="entry name" value="Aldolase_class_II_sugar_metab"/>
</dbReference>
<dbReference type="Proteomes" id="UP000886819">
    <property type="component" value="Unassembled WGS sequence"/>
</dbReference>
<dbReference type="PANTHER" id="PTHR22789">
    <property type="entry name" value="FUCULOSE PHOSPHATE ALDOLASE"/>
    <property type="match status" value="1"/>
</dbReference>
<dbReference type="GO" id="GO:0016832">
    <property type="term" value="F:aldehyde-lyase activity"/>
    <property type="evidence" value="ECO:0007669"/>
    <property type="project" value="TreeGrafter"/>
</dbReference>
<dbReference type="GO" id="GO:0046872">
    <property type="term" value="F:metal ion binding"/>
    <property type="evidence" value="ECO:0007669"/>
    <property type="project" value="UniProtKB-KW"/>
</dbReference>
<dbReference type="Gene3D" id="3.40.225.10">
    <property type="entry name" value="Class II aldolase/adducin N-terminal domain"/>
    <property type="match status" value="2"/>
</dbReference>
<dbReference type="AlphaFoldDB" id="A0A9D0YWY6"/>
<dbReference type="Pfam" id="PF00596">
    <property type="entry name" value="Aldolase_II"/>
    <property type="match status" value="2"/>
</dbReference>
<proteinExistence type="predicted"/>
<evidence type="ECO:0000313" key="5">
    <source>
        <dbReference type="Proteomes" id="UP000886819"/>
    </source>
</evidence>
<dbReference type="GO" id="GO:0005829">
    <property type="term" value="C:cytosol"/>
    <property type="evidence" value="ECO:0007669"/>
    <property type="project" value="TreeGrafter"/>
</dbReference>
<evidence type="ECO:0000256" key="1">
    <source>
        <dbReference type="ARBA" id="ARBA00022723"/>
    </source>
</evidence>
<reference evidence="4" key="1">
    <citation type="submission" date="2020-10" db="EMBL/GenBank/DDBJ databases">
        <authorList>
            <person name="Gilroy R."/>
        </authorList>
    </citation>
    <scope>NUCLEOTIDE SEQUENCE</scope>
    <source>
        <strain evidence="4">ChiHile30-977</strain>
    </source>
</reference>
<dbReference type="PANTHER" id="PTHR22789:SF0">
    <property type="entry name" value="3-OXO-TETRONATE 4-PHOSPHATE DECARBOXYLASE-RELATED"/>
    <property type="match status" value="1"/>
</dbReference>
<gene>
    <name evidence="4" type="ORF">IAA66_07915</name>
</gene>
<evidence type="ECO:0000313" key="4">
    <source>
        <dbReference type="EMBL" id="HIQ63492.1"/>
    </source>
</evidence>
<reference evidence="4" key="2">
    <citation type="journal article" date="2021" name="PeerJ">
        <title>Extensive microbial diversity within the chicken gut microbiome revealed by metagenomics and culture.</title>
        <authorList>
            <person name="Gilroy R."/>
            <person name="Ravi A."/>
            <person name="Getino M."/>
            <person name="Pursley I."/>
            <person name="Horton D.L."/>
            <person name="Alikhan N.F."/>
            <person name="Baker D."/>
            <person name="Gharbi K."/>
            <person name="Hall N."/>
            <person name="Watson M."/>
            <person name="Adriaenssens E.M."/>
            <person name="Foster-Nyarko E."/>
            <person name="Jarju S."/>
            <person name="Secka A."/>
            <person name="Antonio M."/>
            <person name="Oren A."/>
            <person name="Chaudhuri R.R."/>
            <person name="La Ragione R."/>
            <person name="Hildebrand F."/>
            <person name="Pallen M.J."/>
        </authorList>
    </citation>
    <scope>NUCLEOTIDE SEQUENCE</scope>
    <source>
        <strain evidence="4">ChiHile30-977</strain>
    </source>
</reference>
<comment type="caution">
    <text evidence="4">The sequence shown here is derived from an EMBL/GenBank/DDBJ whole genome shotgun (WGS) entry which is preliminary data.</text>
</comment>
<dbReference type="EMBL" id="DVFI01000107">
    <property type="protein sequence ID" value="HIQ63492.1"/>
    <property type="molecule type" value="Genomic_DNA"/>
</dbReference>
<accession>A0A9D0YWY6</accession>
<sequence length="429" mass="47032">MHVDLLHPADQLVMIMQRIYSCGMTTTSGGNLSIRDENGDIWITPTGIDKGSLTREDIVRVSPSGETFGPHQPSVELPFHREIYRLRPDLRAILHAHPPTLVAFSLARRIPDIRLTPDVRRICGDVAMAAYDVPGSRQLGVNIARRFAEGYQTVVMENHGCVCGARDLFGAFMAFETLDFCGRMELYARKLGAPRPLTPEQLSRACGAEGLQADALPAAAASSRERALRRDLCGMIHRAYDQRLCTSAQGAFSQRLSGESFLMTPHRKDRRYLDVADLVRVENGRCEAGKTPGGSAPLHQAIYRAHPDVQAVIVAHAPAVMAFAVTGAAFDSRIIPESYIQLRDVRRVPYDALLEDPAAVAALFSARTPVLLVDNACAVVTGPSLLGAFDRLEVLEYSAQAILAARDVGPLVMIDDRQVRDIEEAFHLD</sequence>
<keyword evidence="1" id="KW-0479">Metal-binding</keyword>
<dbReference type="SUPFAM" id="SSF53639">
    <property type="entry name" value="AraD/HMP-PK domain-like"/>
    <property type="match status" value="2"/>
</dbReference>
<dbReference type="InterPro" id="IPR036409">
    <property type="entry name" value="Aldolase_II/adducin_N_sf"/>
</dbReference>
<feature type="domain" description="Class II aldolase/adducin N-terminal" evidence="3">
    <location>
        <begin position="230"/>
        <end position="403"/>
    </location>
</feature>
<evidence type="ECO:0000259" key="3">
    <source>
        <dbReference type="SMART" id="SM01007"/>
    </source>
</evidence>
<evidence type="ECO:0000256" key="2">
    <source>
        <dbReference type="ARBA" id="ARBA00023239"/>
    </source>
</evidence>